<keyword evidence="3" id="KW-1185">Reference proteome</keyword>
<dbReference type="Gene3D" id="3.90.1570.10">
    <property type="entry name" value="tt1808, chain A"/>
    <property type="match status" value="1"/>
</dbReference>
<dbReference type="KEGG" id="cyp:PCC8801_4343"/>
<feature type="domain" description="Putative restriction endonuclease" evidence="1">
    <location>
        <begin position="13"/>
        <end position="164"/>
    </location>
</feature>
<dbReference type="STRING" id="41431.PCC8801_4343"/>
<dbReference type="InterPro" id="IPR008538">
    <property type="entry name" value="Uma2"/>
</dbReference>
<dbReference type="HOGENOM" id="CLU_076312_6_0_3"/>
<dbReference type="RefSeq" id="WP_015957393.1">
    <property type="nucleotide sequence ID" value="NC_011726.1"/>
</dbReference>
<name>B7JVD2_RIPO1</name>
<dbReference type="AlphaFoldDB" id="B7JVD2"/>
<dbReference type="PANTHER" id="PTHR36558:SF1">
    <property type="entry name" value="RESTRICTION ENDONUCLEASE DOMAIN-CONTAINING PROTEIN-RELATED"/>
    <property type="match status" value="1"/>
</dbReference>
<reference evidence="3" key="1">
    <citation type="journal article" date="2011" name="MBio">
        <title>Novel metabolic attributes of the genus Cyanothece, comprising a group of unicellular nitrogen-fixing Cyanobacteria.</title>
        <authorList>
            <person name="Bandyopadhyay A."/>
            <person name="Elvitigala T."/>
            <person name="Welsh E."/>
            <person name="Stockel J."/>
            <person name="Liberton M."/>
            <person name="Min H."/>
            <person name="Sherman L.A."/>
            <person name="Pakrasi H.B."/>
        </authorList>
    </citation>
    <scope>NUCLEOTIDE SEQUENCE [LARGE SCALE GENOMIC DNA]</scope>
    <source>
        <strain evidence="3">PCC 8801</strain>
    </source>
</reference>
<accession>B7JVD2</accession>
<protein>
    <recommendedName>
        <fullName evidence="1">Putative restriction endonuclease domain-containing protein</fullName>
    </recommendedName>
</protein>
<evidence type="ECO:0000313" key="2">
    <source>
        <dbReference type="EMBL" id="ACK68265.1"/>
    </source>
</evidence>
<dbReference type="eggNOG" id="COG4636">
    <property type="taxonomic scope" value="Bacteria"/>
</dbReference>
<dbReference type="InterPro" id="IPR011335">
    <property type="entry name" value="Restrct_endonuc-II-like"/>
</dbReference>
<dbReference type="InterPro" id="IPR012296">
    <property type="entry name" value="Nuclease_put_TT1808"/>
</dbReference>
<dbReference type="OrthoDB" id="422510at2"/>
<gene>
    <name evidence="2" type="ordered locus">PCC8801_4343</name>
</gene>
<dbReference type="EMBL" id="CP001287">
    <property type="protein sequence ID" value="ACK68265.1"/>
    <property type="molecule type" value="Genomic_DNA"/>
</dbReference>
<evidence type="ECO:0000259" key="1">
    <source>
        <dbReference type="Pfam" id="PF05685"/>
    </source>
</evidence>
<sequence>MNAIKPNDYLSPENYLELERHSEIKHEYIDGKLYAMAGGTKAHNTISINLAVLFREHLQDSHCQTFMSDIKVSLSGKQRFFYPDIVVTCDDNDDPNSYEVQFPKIIVEVLSESTEQFDRGKKFQFYRTIPSLQEYILVSSEQYLVECFRRTTNNLWLLETYENLAAIARIENLDIEAPLSVIYATLDLGS</sequence>
<dbReference type="Proteomes" id="UP000008204">
    <property type="component" value="Chromosome"/>
</dbReference>
<evidence type="ECO:0000313" key="3">
    <source>
        <dbReference type="Proteomes" id="UP000008204"/>
    </source>
</evidence>
<organism evidence="2 3">
    <name type="scientific">Rippkaea orientalis (strain PCC 8801 / RF-1)</name>
    <name type="common">Cyanothece sp. (strain PCC 8801)</name>
    <dbReference type="NCBI Taxonomy" id="41431"/>
    <lineage>
        <taxon>Bacteria</taxon>
        <taxon>Bacillati</taxon>
        <taxon>Cyanobacteriota</taxon>
        <taxon>Cyanophyceae</taxon>
        <taxon>Oscillatoriophycideae</taxon>
        <taxon>Chroococcales</taxon>
        <taxon>Aphanothecaceae</taxon>
        <taxon>Rippkaea</taxon>
        <taxon>Rippkaea orientalis</taxon>
    </lineage>
</organism>
<dbReference type="CDD" id="cd06260">
    <property type="entry name" value="DUF820-like"/>
    <property type="match status" value="1"/>
</dbReference>
<dbReference type="SUPFAM" id="SSF52980">
    <property type="entry name" value="Restriction endonuclease-like"/>
    <property type="match status" value="1"/>
</dbReference>
<dbReference type="PANTHER" id="PTHR36558">
    <property type="entry name" value="GLR1098 PROTEIN"/>
    <property type="match status" value="1"/>
</dbReference>
<proteinExistence type="predicted"/>
<dbReference type="Pfam" id="PF05685">
    <property type="entry name" value="Uma2"/>
    <property type="match status" value="1"/>
</dbReference>